<feature type="compositionally biased region" description="Polar residues" evidence="1">
    <location>
        <begin position="70"/>
        <end position="83"/>
    </location>
</feature>
<accession>A0AA36GMB0</accession>
<sequence>MTDVASGYTNHLTFEILLSISTCLYLSMENFSKHYEVREMVPSVHETNTNAYTTDAYESFSTEQNQFNTINKHNNIGDNNDSTRYQRDYSGNIYQRDNSDNTCY</sequence>
<feature type="compositionally biased region" description="Polar residues" evidence="1">
    <location>
        <begin position="92"/>
        <end position="104"/>
    </location>
</feature>
<proteinExistence type="predicted"/>
<organism evidence="2 3">
    <name type="scientific">Cylicocyclus nassatus</name>
    <name type="common">Nematode worm</name>
    <dbReference type="NCBI Taxonomy" id="53992"/>
    <lineage>
        <taxon>Eukaryota</taxon>
        <taxon>Metazoa</taxon>
        <taxon>Ecdysozoa</taxon>
        <taxon>Nematoda</taxon>
        <taxon>Chromadorea</taxon>
        <taxon>Rhabditida</taxon>
        <taxon>Rhabditina</taxon>
        <taxon>Rhabditomorpha</taxon>
        <taxon>Strongyloidea</taxon>
        <taxon>Strongylidae</taxon>
        <taxon>Cylicocyclus</taxon>
    </lineage>
</organism>
<evidence type="ECO:0000256" key="1">
    <source>
        <dbReference type="SAM" id="MobiDB-lite"/>
    </source>
</evidence>
<dbReference type="Proteomes" id="UP001176961">
    <property type="component" value="Unassembled WGS sequence"/>
</dbReference>
<protein>
    <submittedName>
        <fullName evidence="2">Uncharacterized protein</fullName>
    </submittedName>
</protein>
<dbReference type="AlphaFoldDB" id="A0AA36GMB0"/>
<feature type="region of interest" description="Disordered" evidence="1">
    <location>
        <begin position="70"/>
        <end position="104"/>
    </location>
</feature>
<dbReference type="EMBL" id="CATQJL010000112">
    <property type="protein sequence ID" value="CAJ0594702.1"/>
    <property type="molecule type" value="Genomic_DNA"/>
</dbReference>
<evidence type="ECO:0000313" key="3">
    <source>
        <dbReference type="Proteomes" id="UP001176961"/>
    </source>
</evidence>
<keyword evidence="3" id="KW-1185">Reference proteome</keyword>
<evidence type="ECO:0000313" key="2">
    <source>
        <dbReference type="EMBL" id="CAJ0594702.1"/>
    </source>
</evidence>
<gene>
    <name evidence="2" type="ORF">CYNAS_LOCUS6685</name>
</gene>
<name>A0AA36GMB0_CYLNA</name>
<reference evidence="2" key="1">
    <citation type="submission" date="2023-07" db="EMBL/GenBank/DDBJ databases">
        <authorList>
            <consortium name="CYATHOMIX"/>
        </authorList>
    </citation>
    <scope>NUCLEOTIDE SEQUENCE</scope>
    <source>
        <strain evidence="2">N/A</strain>
    </source>
</reference>
<comment type="caution">
    <text evidence="2">The sequence shown here is derived from an EMBL/GenBank/DDBJ whole genome shotgun (WGS) entry which is preliminary data.</text>
</comment>